<proteinExistence type="predicted"/>
<protein>
    <submittedName>
        <fullName evidence="1">Uncharacterized protein</fullName>
    </submittedName>
</protein>
<gene>
    <name evidence="1" type="ordered locus">ZPR_1622</name>
</gene>
<dbReference type="KEGG" id="zpr:ZPR_1622"/>
<keyword evidence="2" id="KW-1185">Reference proteome</keyword>
<evidence type="ECO:0000313" key="2">
    <source>
        <dbReference type="Proteomes" id="UP000001654"/>
    </source>
</evidence>
<dbReference type="AlphaFoldDB" id="D5BL58"/>
<organism evidence="1 2">
    <name type="scientific">Zunongwangia profunda (strain DSM 18752 / CCTCC AB 206139 / SM-A87)</name>
    <name type="common">Wangia profunda</name>
    <dbReference type="NCBI Taxonomy" id="655815"/>
    <lineage>
        <taxon>Bacteria</taxon>
        <taxon>Pseudomonadati</taxon>
        <taxon>Bacteroidota</taxon>
        <taxon>Flavobacteriia</taxon>
        <taxon>Flavobacteriales</taxon>
        <taxon>Flavobacteriaceae</taxon>
        <taxon>Zunongwangia</taxon>
    </lineage>
</organism>
<accession>D5BL58</accession>
<dbReference type="Proteomes" id="UP000001654">
    <property type="component" value="Chromosome"/>
</dbReference>
<reference evidence="1 2" key="1">
    <citation type="journal article" date="2010" name="BMC Genomics">
        <title>The complete genome of Zunongwangia profunda SM-A87 reveals its adaptation to the deep-sea environment and ecological role in sedimentary organic nitrogen degradation.</title>
        <authorList>
            <person name="Qin Q.L."/>
            <person name="Zhang X.Y."/>
            <person name="Wang X.M."/>
            <person name="Liu G.M."/>
            <person name="Chen X.L."/>
            <person name="Xie B.B."/>
            <person name="Dang H.Y."/>
            <person name="Zhou B.C."/>
            <person name="Yu J."/>
            <person name="Zhang Y.Z."/>
        </authorList>
    </citation>
    <scope>NUCLEOTIDE SEQUENCE [LARGE SCALE GENOMIC DNA]</scope>
    <source>
        <strain evidence="2">DSM 18752 / CCTCC AB 206139 / SM-A87</strain>
    </source>
</reference>
<name>D5BL58_ZUNPS</name>
<evidence type="ECO:0000313" key="1">
    <source>
        <dbReference type="EMBL" id="ADF51957.1"/>
    </source>
</evidence>
<dbReference type="HOGENOM" id="CLU_3376870_0_0_10"/>
<dbReference type="EMBL" id="CP001650">
    <property type="protein sequence ID" value="ADF51957.1"/>
    <property type="molecule type" value="Genomic_DNA"/>
</dbReference>
<sequence>MFKHQEVKIMIVHHILINQLLQGQSMMVVRKMNH</sequence>
<dbReference type="STRING" id="655815.ZPR_1622"/>